<evidence type="ECO:0000256" key="5">
    <source>
        <dbReference type="RuleBase" id="RU003870"/>
    </source>
</evidence>
<name>A0ABS5QL06_9BACT</name>
<dbReference type="PROSITE" id="PS00525">
    <property type="entry name" value="RIBOSOMAL_L6_1"/>
    <property type="match status" value="1"/>
</dbReference>
<dbReference type="NCBIfam" id="TIGR03654">
    <property type="entry name" value="L6_bact"/>
    <property type="match status" value="1"/>
</dbReference>
<dbReference type="PRINTS" id="PR00059">
    <property type="entry name" value="RIBOSOMALL6"/>
</dbReference>
<evidence type="ECO:0000313" key="7">
    <source>
        <dbReference type="EMBL" id="MBS8121890.1"/>
    </source>
</evidence>
<dbReference type="RefSeq" id="WP_213348797.1">
    <property type="nucleotide sequence ID" value="NZ_JAEDAM010000020.1"/>
</dbReference>
<dbReference type="InterPro" id="IPR020040">
    <property type="entry name" value="Ribosomal_uL6_a/b-dom"/>
</dbReference>
<keyword evidence="1 3" id="KW-0689">Ribosomal protein</keyword>
<dbReference type="PIRSF" id="PIRSF002162">
    <property type="entry name" value="Ribosomal_L6"/>
    <property type="match status" value="1"/>
</dbReference>
<accession>A0ABS5QL06</accession>
<comment type="caution">
    <text evidence="7">The sequence shown here is derived from an EMBL/GenBank/DDBJ whole genome shotgun (WGS) entry which is preliminary data.</text>
</comment>
<protein>
    <recommendedName>
        <fullName evidence="3">Large ribosomal subunit protein uL6</fullName>
    </recommendedName>
</protein>
<comment type="function">
    <text evidence="3 5">This protein binds to the 23S rRNA, and is important in its secondary structure. It is located near the subunit interface in the base of the L7/L12 stalk, and near the tRNA binding site of the peptidyltransferase center.</text>
</comment>
<evidence type="ECO:0000256" key="4">
    <source>
        <dbReference type="RuleBase" id="RU003869"/>
    </source>
</evidence>
<dbReference type="InterPro" id="IPR019906">
    <property type="entry name" value="Ribosomal_uL6_bac-type"/>
</dbReference>
<evidence type="ECO:0000256" key="3">
    <source>
        <dbReference type="HAMAP-Rule" id="MF_01365"/>
    </source>
</evidence>
<proteinExistence type="inferred from homology"/>
<keyword evidence="3 5" id="KW-0694">RNA-binding</keyword>
<organism evidence="7 8">
    <name type="scientific">Candidatus Vampirococcus lugosii</name>
    <dbReference type="NCBI Taxonomy" id="2789015"/>
    <lineage>
        <taxon>Bacteria</taxon>
        <taxon>Candidatus Absconditibacteriota</taxon>
        <taxon>Vampirococcus</taxon>
    </lineage>
</organism>
<dbReference type="Proteomes" id="UP000680365">
    <property type="component" value="Unassembled WGS sequence"/>
</dbReference>
<dbReference type="EMBL" id="JAEDAM010000020">
    <property type="protein sequence ID" value="MBS8121890.1"/>
    <property type="molecule type" value="Genomic_DNA"/>
</dbReference>
<keyword evidence="3 5" id="KW-0699">rRNA-binding</keyword>
<dbReference type="Pfam" id="PF00347">
    <property type="entry name" value="Ribosomal_L6"/>
    <property type="match status" value="2"/>
</dbReference>
<dbReference type="GO" id="GO:0005840">
    <property type="term" value="C:ribosome"/>
    <property type="evidence" value="ECO:0007669"/>
    <property type="project" value="UniProtKB-KW"/>
</dbReference>
<dbReference type="Gene3D" id="3.90.930.12">
    <property type="entry name" value="Ribosomal protein L6, alpha-beta domain"/>
    <property type="match status" value="2"/>
</dbReference>
<reference evidence="7 8" key="1">
    <citation type="journal article" date="2021" name="Nat. Commun.">
        <title>Reductive evolution and unique predatory mode in the CPR bacterium Vampirococcus lugosii.</title>
        <authorList>
            <person name="Moreira D."/>
            <person name="Zivanovic Y."/>
            <person name="Lopez-Archilla A.I."/>
            <person name="Iniesto M."/>
            <person name="Lopez-Garcia P."/>
        </authorList>
    </citation>
    <scope>NUCLEOTIDE SEQUENCE [LARGE SCALE GENOMIC DNA]</scope>
    <source>
        <strain evidence="7">Chiprana</strain>
    </source>
</reference>
<dbReference type="InterPro" id="IPR000702">
    <property type="entry name" value="Ribosomal_uL6-like"/>
</dbReference>
<dbReference type="PANTHER" id="PTHR11655:SF14">
    <property type="entry name" value="LARGE RIBOSOMAL SUBUNIT PROTEIN UL6M"/>
    <property type="match status" value="1"/>
</dbReference>
<feature type="domain" description="Large ribosomal subunit protein uL6 alpha-beta" evidence="6">
    <location>
        <begin position="88"/>
        <end position="166"/>
    </location>
</feature>
<evidence type="ECO:0000259" key="6">
    <source>
        <dbReference type="Pfam" id="PF00347"/>
    </source>
</evidence>
<dbReference type="HAMAP" id="MF_01365_B">
    <property type="entry name" value="Ribosomal_uL6_B"/>
    <property type="match status" value="1"/>
</dbReference>
<keyword evidence="8" id="KW-1185">Reference proteome</keyword>
<comment type="subunit">
    <text evidence="3">Part of the 50S ribosomal subunit.</text>
</comment>
<gene>
    <name evidence="3" type="primary">rplF</name>
    <name evidence="7" type="ORF">VAMP_34n67</name>
</gene>
<dbReference type="PANTHER" id="PTHR11655">
    <property type="entry name" value="60S/50S RIBOSOMAL PROTEIN L6/L9"/>
    <property type="match status" value="1"/>
</dbReference>
<dbReference type="InterPro" id="IPR002358">
    <property type="entry name" value="Ribosomal_uL6_CS"/>
</dbReference>
<evidence type="ECO:0000256" key="1">
    <source>
        <dbReference type="ARBA" id="ARBA00022980"/>
    </source>
</evidence>
<feature type="domain" description="Large ribosomal subunit protein uL6 alpha-beta" evidence="6">
    <location>
        <begin position="13"/>
        <end position="80"/>
    </location>
</feature>
<evidence type="ECO:0000313" key="8">
    <source>
        <dbReference type="Proteomes" id="UP000680365"/>
    </source>
</evidence>
<dbReference type="SUPFAM" id="SSF56053">
    <property type="entry name" value="Ribosomal protein L6"/>
    <property type="match status" value="2"/>
</dbReference>
<keyword evidence="2 3" id="KW-0687">Ribonucleoprotein</keyword>
<evidence type="ECO:0000256" key="2">
    <source>
        <dbReference type="ARBA" id="ARBA00023274"/>
    </source>
</evidence>
<dbReference type="InterPro" id="IPR036789">
    <property type="entry name" value="Ribosomal_uL6-like_a/b-dom_sf"/>
</dbReference>
<sequence>MSRIGKLPILILEGVDIDIKGTNISVKGPKGQLNYTFPNEVSVVKNDGNIEVSISEDSNANLWGLVRSLINNMVEGVKNGFEKKLLVIGVGYSVKVEGKKVVLNLGYSHPINYEIPEGIDVKVDKDSKGNFILTISGIDKQLVGQVAANIRFLRLPEPYKGKGVRYFDEKITLKVGKTAKK</sequence>
<comment type="similarity">
    <text evidence="3 4">Belongs to the universal ribosomal protein uL6 family.</text>
</comment>